<feature type="region of interest" description="Disordered" evidence="1">
    <location>
        <begin position="549"/>
        <end position="607"/>
    </location>
</feature>
<organism evidence="4 5">
    <name type="scientific">Serinibacter arcticus</name>
    <dbReference type="NCBI Taxonomy" id="1655435"/>
    <lineage>
        <taxon>Bacteria</taxon>
        <taxon>Bacillati</taxon>
        <taxon>Actinomycetota</taxon>
        <taxon>Actinomycetes</taxon>
        <taxon>Micrococcales</taxon>
        <taxon>Beutenbergiaceae</taxon>
        <taxon>Serinibacter</taxon>
    </lineage>
</organism>
<accession>A0A4Z1DXX5</accession>
<keyword evidence="5" id="KW-1185">Reference proteome</keyword>
<dbReference type="PANTHER" id="PTHR42736">
    <property type="entry name" value="PROTEIN-GLUTAMINE GAMMA-GLUTAMYLTRANSFERASE"/>
    <property type="match status" value="1"/>
</dbReference>
<dbReference type="AlphaFoldDB" id="A0A4Z1DXX5"/>
<reference evidence="4 5" key="1">
    <citation type="submission" date="2018-11" db="EMBL/GenBank/DDBJ databases">
        <title>Complete genome sequencing of the Actinobacteria Serinibacter sp. K3-2.</title>
        <authorList>
            <person name="Rakitin A.L."/>
            <person name="Beletsky A.V."/>
            <person name="Mardanov A.V."/>
            <person name="Ravin N.V."/>
            <person name="Gromova A.S."/>
            <person name="Filippova S.N."/>
            <person name="Gal'Chenko V.F."/>
        </authorList>
    </citation>
    <scope>NUCLEOTIDE SEQUENCE [LARGE SCALE GENOMIC DNA]</scope>
    <source>
        <strain evidence="4 5">K3-2</strain>
    </source>
</reference>
<dbReference type="SUPFAM" id="SSF54001">
    <property type="entry name" value="Cysteine proteinases"/>
    <property type="match status" value="1"/>
</dbReference>
<gene>
    <name evidence="4" type="ORF">SERN_1979</name>
</gene>
<keyword evidence="4" id="KW-0378">Hydrolase</keyword>
<dbReference type="InterPro" id="IPR002931">
    <property type="entry name" value="Transglutaminase-like"/>
</dbReference>
<evidence type="ECO:0000259" key="3">
    <source>
        <dbReference type="SMART" id="SM00460"/>
    </source>
</evidence>
<evidence type="ECO:0000313" key="4">
    <source>
        <dbReference type="EMBL" id="TGO04386.1"/>
    </source>
</evidence>
<keyword evidence="2" id="KW-1133">Transmembrane helix</keyword>
<dbReference type="OrthoDB" id="3651060at2"/>
<dbReference type="EMBL" id="RHPJ01000003">
    <property type="protein sequence ID" value="TGO04386.1"/>
    <property type="molecule type" value="Genomic_DNA"/>
</dbReference>
<feature type="transmembrane region" description="Helical" evidence="2">
    <location>
        <begin position="168"/>
        <end position="184"/>
    </location>
</feature>
<dbReference type="InterPro" id="IPR052901">
    <property type="entry name" value="Bact_TGase-like"/>
</dbReference>
<comment type="caution">
    <text evidence="4">The sequence shown here is derived from an EMBL/GenBank/DDBJ whole genome shotgun (WGS) entry which is preliminary data.</text>
</comment>
<keyword evidence="2" id="KW-0472">Membrane</keyword>
<dbReference type="Gene3D" id="3.10.620.30">
    <property type="match status" value="1"/>
</dbReference>
<feature type="transmembrane region" description="Helical" evidence="2">
    <location>
        <begin position="56"/>
        <end position="75"/>
    </location>
</feature>
<feature type="transmembrane region" description="Helical" evidence="2">
    <location>
        <begin position="616"/>
        <end position="637"/>
    </location>
</feature>
<name>A0A4Z1DXX5_9MICO</name>
<dbReference type="InterPro" id="IPR038765">
    <property type="entry name" value="Papain-like_cys_pep_sf"/>
</dbReference>
<feature type="domain" description="Transglutaminase-like" evidence="3">
    <location>
        <begin position="483"/>
        <end position="554"/>
    </location>
</feature>
<feature type="transmembrane region" description="Helical" evidence="2">
    <location>
        <begin position="221"/>
        <end position="240"/>
    </location>
</feature>
<proteinExistence type="predicted"/>
<feature type="transmembrane region" description="Helical" evidence="2">
    <location>
        <begin position="190"/>
        <end position="209"/>
    </location>
</feature>
<dbReference type="PANTHER" id="PTHR42736:SF1">
    <property type="entry name" value="PROTEIN-GLUTAMINE GAMMA-GLUTAMYLTRANSFERASE"/>
    <property type="match status" value="1"/>
</dbReference>
<protein>
    <submittedName>
        <fullName evidence="4">Putative cysteine protease</fullName>
    </submittedName>
</protein>
<dbReference type="Proteomes" id="UP000297318">
    <property type="component" value="Unassembled WGS sequence"/>
</dbReference>
<dbReference type="GO" id="GO:0006508">
    <property type="term" value="P:proteolysis"/>
    <property type="evidence" value="ECO:0007669"/>
    <property type="project" value="UniProtKB-KW"/>
</dbReference>
<feature type="transmembrane region" description="Helical" evidence="2">
    <location>
        <begin position="29"/>
        <end position="50"/>
    </location>
</feature>
<sequence length="769" mass="80888">MSGTSAPPVQVRSGRRATRTGLSGSVQRAVDLAVPCVLVLLALLPLWPVYRSGHAIAAALIGVTLGAAIALAGALRRWNAIVMAAVTLGALIVTAAVTAPTTAIAGVLPTIETWRTLGIAVVRVWKQVLTLQPPLGNADGLLTVVYLLALVGAVVAGTIALRARALRPLALVVPAVVLVGSVLLGTSAAVTPAVVAGLGVLAGLGWPAWRSGRIELNRPVGTVALGAAALVGVVGGTVLGSPDSTRFVLRDHVDPPPLEENYPSPLAGFRDYVKNHEDDVILTLDGVPTDLTRVRLATLDSYGGQVWDVSDGDTPAGGRYLRATDRFVQEIDAAAVDIDVTIGTYDDVWLPMTGSVEDVTFEGDRATDLSRSVFYNEQTATAIVTDRLREGDTFTLTTLPTPVRMGDQLGGQVLSDVSLPPVNRPPDGLGAVAARLTEGATTDAAKVQALADGLSQTGFFSHGLEGDVPSEAGHGAARMALMVEDEEMIGDAEQYAALMTLMAREMGWPARVVYGFERGERDTGTTWAVTGGNVTAWVEVAFEGEGWVAYDPTPDENNVPISEDPAPADRPQPQMLQPPPPPIAAPDVPSLESGNADVQPQEDPEPEPEIPAVVRWAAYLGIPVLLLILPAVIALALKGRRRRRRRRRGDGAARVAGGWLELQDTARDLGLARVPTATRREQAGAIERHFADAAASGAEAVGTAGTGGSAVALATRADAAVFGPVPADEDEAERFWGEVTGTERGLRRHASPWRRLRARIGYASLRRRD</sequence>
<feature type="transmembrane region" description="Helical" evidence="2">
    <location>
        <begin position="82"/>
        <end position="108"/>
    </location>
</feature>
<evidence type="ECO:0000256" key="1">
    <source>
        <dbReference type="SAM" id="MobiDB-lite"/>
    </source>
</evidence>
<keyword evidence="4" id="KW-0645">Protease</keyword>
<dbReference type="RefSeq" id="WP_135849993.1">
    <property type="nucleotide sequence ID" value="NZ_RHPJ01000003.1"/>
</dbReference>
<evidence type="ECO:0000256" key="2">
    <source>
        <dbReference type="SAM" id="Phobius"/>
    </source>
</evidence>
<feature type="transmembrane region" description="Helical" evidence="2">
    <location>
        <begin position="141"/>
        <end position="161"/>
    </location>
</feature>
<dbReference type="Pfam" id="PF01841">
    <property type="entry name" value="Transglut_core"/>
    <property type="match status" value="1"/>
</dbReference>
<keyword evidence="2" id="KW-0812">Transmembrane</keyword>
<evidence type="ECO:0000313" key="5">
    <source>
        <dbReference type="Proteomes" id="UP000297318"/>
    </source>
</evidence>
<dbReference type="GO" id="GO:0008233">
    <property type="term" value="F:peptidase activity"/>
    <property type="evidence" value="ECO:0007669"/>
    <property type="project" value="UniProtKB-KW"/>
</dbReference>
<dbReference type="SMART" id="SM00460">
    <property type="entry name" value="TGc"/>
    <property type="match status" value="1"/>
</dbReference>